<evidence type="ECO:0000256" key="9">
    <source>
        <dbReference type="SAM" id="Phobius"/>
    </source>
</evidence>
<feature type="transmembrane region" description="Helical" evidence="9">
    <location>
        <begin position="365"/>
        <end position="389"/>
    </location>
</feature>
<dbReference type="AlphaFoldDB" id="A0A328AUL5"/>
<dbReference type="Gene3D" id="3.40.630.10">
    <property type="entry name" value="Zn peptidases"/>
    <property type="match status" value="1"/>
</dbReference>
<organism evidence="11 12">
    <name type="scientific">Phenylobacterium deserti</name>
    <dbReference type="NCBI Taxonomy" id="1914756"/>
    <lineage>
        <taxon>Bacteria</taxon>
        <taxon>Pseudomonadati</taxon>
        <taxon>Pseudomonadota</taxon>
        <taxon>Alphaproteobacteria</taxon>
        <taxon>Caulobacterales</taxon>
        <taxon>Caulobacteraceae</taxon>
        <taxon>Phenylobacterium</taxon>
    </lineage>
</organism>
<evidence type="ECO:0000256" key="8">
    <source>
        <dbReference type="ARBA" id="ARBA00031512"/>
    </source>
</evidence>
<feature type="transmembrane region" description="Helical" evidence="9">
    <location>
        <begin position="401"/>
        <end position="418"/>
    </location>
</feature>
<evidence type="ECO:0000256" key="2">
    <source>
        <dbReference type="ARBA" id="ARBA00004128"/>
    </source>
</evidence>
<feature type="transmembrane region" description="Helical" evidence="9">
    <location>
        <begin position="583"/>
        <end position="600"/>
    </location>
</feature>
<comment type="caution">
    <text evidence="11">The sequence shown here is derived from an EMBL/GenBank/DDBJ whole genome shotgun (WGS) entry which is preliminary data.</text>
</comment>
<dbReference type="PANTHER" id="PTHR12147:SF58">
    <property type="entry name" value="VACUOLAR MEMBRANE PROTEASE"/>
    <property type="match status" value="1"/>
</dbReference>
<dbReference type="GO" id="GO:0008235">
    <property type="term" value="F:metalloexopeptidase activity"/>
    <property type="evidence" value="ECO:0007669"/>
    <property type="project" value="InterPro"/>
</dbReference>
<feature type="transmembrane region" description="Helical" evidence="9">
    <location>
        <begin position="473"/>
        <end position="493"/>
    </location>
</feature>
<evidence type="ECO:0000313" key="12">
    <source>
        <dbReference type="Proteomes" id="UP000249725"/>
    </source>
</evidence>
<feature type="transmembrane region" description="Helical" evidence="9">
    <location>
        <begin position="525"/>
        <end position="546"/>
    </location>
</feature>
<keyword evidence="12" id="KW-1185">Reference proteome</keyword>
<dbReference type="RefSeq" id="WP_111512979.1">
    <property type="nucleotide sequence ID" value="NZ_QFYR01000001.1"/>
</dbReference>
<dbReference type="Proteomes" id="UP000249725">
    <property type="component" value="Unassembled WGS sequence"/>
</dbReference>
<keyword evidence="5" id="KW-0926">Vacuole</keyword>
<keyword evidence="9" id="KW-0812">Transmembrane</keyword>
<feature type="transmembrane region" description="Helical" evidence="9">
    <location>
        <begin position="326"/>
        <end position="344"/>
    </location>
</feature>
<dbReference type="GO" id="GO:0005774">
    <property type="term" value="C:vacuolar membrane"/>
    <property type="evidence" value="ECO:0007669"/>
    <property type="project" value="UniProtKB-SubCell"/>
</dbReference>
<dbReference type="OrthoDB" id="9778250at2"/>
<dbReference type="InterPro" id="IPR007484">
    <property type="entry name" value="Peptidase_M28"/>
</dbReference>
<dbReference type="Pfam" id="PF04389">
    <property type="entry name" value="Peptidase_M28"/>
    <property type="match status" value="1"/>
</dbReference>
<name>A0A328AUL5_9CAUL</name>
<dbReference type="EMBL" id="QFYR01000001">
    <property type="protein sequence ID" value="RAK56628.1"/>
    <property type="molecule type" value="Genomic_DNA"/>
</dbReference>
<keyword evidence="7" id="KW-0325">Glycoprotein</keyword>
<keyword evidence="9" id="KW-0472">Membrane</keyword>
<proteinExistence type="inferred from homology"/>
<dbReference type="PANTHER" id="PTHR12147">
    <property type="entry name" value="METALLOPEPTIDASE M28 FAMILY MEMBER"/>
    <property type="match status" value="1"/>
</dbReference>
<comment type="function">
    <text evidence="1">May be involved in vacuolar sorting and osmoregulation.</text>
</comment>
<comment type="subcellular location">
    <subcellularLocation>
        <location evidence="2">Vacuole membrane</location>
        <topology evidence="2">Multi-pass membrane protein</topology>
    </subcellularLocation>
</comment>
<accession>A0A328AUL5</accession>
<evidence type="ECO:0000313" key="11">
    <source>
        <dbReference type="EMBL" id="RAK56628.1"/>
    </source>
</evidence>
<feature type="domain" description="Peptidase M28" evidence="10">
    <location>
        <begin position="104"/>
        <end position="293"/>
    </location>
</feature>
<evidence type="ECO:0000256" key="3">
    <source>
        <dbReference type="ARBA" id="ARBA00010918"/>
    </source>
</evidence>
<evidence type="ECO:0000256" key="6">
    <source>
        <dbReference type="ARBA" id="ARBA00022989"/>
    </source>
</evidence>
<feature type="transmembrane region" description="Helical" evidence="9">
    <location>
        <begin position="499"/>
        <end position="518"/>
    </location>
</feature>
<evidence type="ECO:0000259" key="10">
    <source>
        <dbReference type="Pfam" id="PF04389"/>
    </source>
</evidence>
<evidence type="ECO:0000256" key="5">
    <source>
        <dbReference type="ARBA" id="ARBA00022554"/>
    </source>
</evidence>
<reference evidence="12" key="1">
    <citation type="submission" date="2018-05" db="EMBL/GenBank/DDBJ databases">
        <authorList>
            <person name="Li X."/>
        </authorList>
    </citation>
    <scope>NUCLEOTIDE SEQUENCE [LARGE SCALE GENOMIC DNA]</scope>
    <source>
        <strain evidence="12">YIM 73061</strain>
    </source>
</reference>
<gene>
    <name evidence="11" type="ORF">DJ018_01215</name>
</gene>
<feature type="transmembrane region" description="Helical" evidence="9">
    <location>
        <begin position="425"/>
        <end position="442"/>
    </location>
</feature>
<dbReference type="SUPFAM" id="SSF53187">
    <property type="entry name" value="Zn-dependent exopeptidases"/>
    <property type="match status" value="1"/>
</dbReference>
<keyword evidence="6 9" id="KW-1133">Transmembrane helix</keyword>
<dbReference type="GO" id="GO:0006508">
    <property type="term" value="P:proteolysis"/>
    <property type="evidence" value="ECO:0007669"/>
    <property type="project" value="InterPro"/>
</dbReference>
<protein>
    <recommendedName>
        <fullName evidence="4">Vacuolar membrane protease</fullName>
    </recommendedName>
    <alternativeName>
        <fullName evidence="8">FXNA-related family protease 1</fullName>
    </alternativeName>
</protein>
<comment type="similarity">
    <text evidence="3">Belongs to the peptidase M28 family.</text>
</comment>
<dbReference type="InterPro" id="IPR045175">
    <property type="entry name" value="M28_fam"/>
</dbReference>
<evidence type="ECO:0000256" key="7">
    <source>
        <dbReference type="ARBA" id="ARBA00023180"/>
    </source>
</evidence>
<sequence>MGRLVALIAALVLGVALAWWTQQPPRPAEGRPADRFSAEAALVDVRAMARRPHPVASAENARVRSYLLSRMAAMGLEPQVRSGTGLFTRSTPQNLQVSAAPVQNILGVISGRDRSAPAVLLMAHYDSVPNSPGAADDAAGVAAALEIARVIRAQGAPARDIIILLTDGEEAGLLGADAFFRRDPLARRVGFVINMEARGSAGRVHMFQAGPQNAGAIALLREAAQRPSANSLSGVIYRHMPNDTDFTRAMEAGLPGLNFAFISRQFDYHAPTSTPANLDAGTLQDMGDQVLAAARVAAFDEALPQKGPDQVYAHLFGDLLIAYPPAAGWLVLGLAAGLIAFGFVRARRAKALAWREALQGAGAALYLLFTAVALLHLARAGTGAGFGWLEQRGLLAQPGRWELAIGLVALGTLLFTAAELARGRRLPAALLSAGAGLGAAVLAGKPDVVGLGAGAAGAVLAAIAFGRPAARSGGWAGVLLVGLALALAAQIAAPEAAHVVAWPLLAAGLAAAATSTAARRSYAALGILALVAVLSLGWLGALAHLMHQGLDMPELVALPLLLAAFSLWPLAQPAEGAPGWRGIGPALMIAGAVIVIVIRLQPGWTARTPQVAAVVYHLDQDAGRAFRVRTADASSPWTDAVLRADGGTPAPHDSWAFWGKPPAAPATLVTAPAPDLRLTAADNGALRLLATSAGGARVLTLRIRPNTALALARVNGAPVGQQLRPGAWNTIRWEGGPAPLELILQPAGPGALDVRYSMLVESWPAQARPLPPRPAGAMAFDNSDSTVITGTRRLSW</sequence>
<evidence type="ECO:0000256" key="1">
    <source>
        <dbReference type="ARBA" id="ARBA00003273"/>
    </source>
</evidence>
<feature type="transmembrane region" description="Helical" evidence="9">
    <location>
        <begin position="448"/>
        <end position="466"/>
    </location>
</feature>
<evidence type="ECO:0000256" key="4">
    <source>
        <dbReference type="ARBA" id="ARBA00017435"/>
    </source>
</evidence>